<dbReference type="AlphaFoldDB" id="A0A2P2KWT4"/>
<organism evidence="2">
    <name type="scientific">Rhizophora mucronata</name>
    <name type="common">Asiatic mangrove</name>
    <dbReference type="NCBI Taxonomy" id="61149"/>
    <lineage>
        <taxon>Eukaryota</taxon>
        <taxon>Viridiplantae</taxon>
        <taxon>Streptophyta</taxon>
        <taxon>Embryophyta</taxon>
        <taxon>Tracheophyta</taxon>
        <taxon>Spermatophyta</taxon>
        <taxon>Magnoliopsida</taxon>
        <taxon>eudicotyledons</taxon>
        <taxon>Gunneridae</taxon>
        <taxon>Pentapetalae</taxon>
        <taxon>rosids</taxon>
        <taxon>fabids</taxon>
        <taxon>Malpighiales</taxon>
        <taxon>Rhizophoraceae</taxon>
        <taxon>Rhizophora</taxon>
    </lineage>
</organism>
<dbReference type="EMBL" id="GGEC01029701">
    <property type="protein sequence ID" value="MBX10185.1"/>
    <property type="molecule type" value="Transcribed_RNA"/>
</dbReference>
<proteinExistence type="predicted"/>
<protein>
    <submittedName>
        <fullName evidence="2">Protein ALWAYS EARLY 3 isoform X1</fullName>
    </submittedName>
</protein>
<evidence type="ECO:0000313" key="2">
    <source>
        <dbReference type="EMBL" id="MBX10185.1"/>
    </source>
</evidence>
<feature type="compositionally biased region" description="Basic residues" evidence="1">
    <location>
        <begin position="1"/>
        <end position="14"/>
    </location>
</feature>
<feature type="region of interest" description="Disordered" evidence="1">
    <location>
        <begin position="1"/>
        <end position="31"/>
    </location>
</feature>
<sequence>MAPSRKSRSVHKRFSYINDVSHNKSGENGNKSRQKVSFLFLDHLYLNWLKHCIC</sequence>
<reference evidence="2" key="1">
    <citation type="submission" date="2018-02" db="EMBL/GenBank/DDBJ databases">
        <title>Rhizophora mucronata_Transcriptome.</title>
        <authorList>
            <person name="Meera S.P."/>
            <person name="Sreeshan A."/>
            <person name="Augustine A."/>
        </authorList>
    </citation>
    <scope>NUCLEOTIDE SEQUENCE</scope>
    <source>
        <tissue evidence="2">Leaf</tissue>
    </source>
</reference>
<name>A0A2P2KWT4_RHIMU</name>
<evidence type="ECO:0000256" key="1">
    <source>
        <dbReference type="SAM" id="MobiDB-lite"/>
    </source>
</evidence>
<accession>A0A2P2KWT4</accession>